<dbReference type="GO" id="GO:0016301">
    <property type="term" value="F:kinase activity"/>
    <property type="evidence" value="ECO:0007669"/>
    <property type="project" value="UniProtKB-KW"/>
</dbReference>
<name>A0ABR9VRW4_9SYNC</name>
<dbReference type="SMART" id="SM00387">
    <property type="entry name" value="HATPase_c"/>
    <property type="match status" value="1"/>
</dbReference>
<keyword evidence="5" id="KW-0902">Two-component regulatory system</keyword>
<sequence length="399" mass="43840">MGPASLLVVDDDPDNFDVIDALLADRGYELNYADSGQQAIDSLDTFQPDLLLLDVMMPGLSGIEVCRAVRASARWRALPIIMVTALDSKLSLANCLAAGADDFISKPLNGLELQARIQAMLRLKHQYDALGNLLQQRESMVHMIVHDLRNPLTNLILGIQILQRGHYDPPLPTEKLGRLLHAGQQIQHLVDDMLVVSKQEHGKIRLDYQEVDLLALVATVLDDYEAIASQKQLTLVREWEDRPLVAKIDPPIFQRIISNLLSNAIKFSPTGGKVEVAIVTEDKNKITICFIDQGPGIRDELKLKIFEPYEVGTIMPNIAQIGLGLAFCKMMSEAHGGAITVQDNQPKGAILSLTLPQHPPVPIGWVPHGQWGEAAVDNSKEGGHRITKVNSDQGPVGLE</sequence>
<dbReference type="Pfam" id="PF00512">
    <property type="entry name" value="HisKA"/>
    <property type="match status" value="1"/>
</dbReference>
<dbReference type="EMBL" id="JADEVV010000023">
    <property type="protein sequence ID" value="MBE9254098.1"/>
    <property type="molecule type" value="Genomic_DNA"/>
</dbReference>
<evidence type="ECO:0000256" key="7">
    <source>
        <dbReference type="SAM" id="MobiDB-lite"/>
    </source>
</evidence>
<dbReference type="Pfam" id="PF00072">
    <property type="entry name" value="Response_reg"/>
    <property type="match status" value="1"/>
</dbReference>
<dbReference type="InterPro" id="IPR011006">
    <property type="entry name" value="CheY-like_superfamily"/>
</dbReference>
<dbReference type="SMART" id="SM00448">
    <property type="entry name" value="REC"/>
    <property type="match status" value="1"/>
</dbReference>
<dbReference type="CDD" id="cd00075">
    <property type="entry name" value="HATPase"/>
    <property type="match status" value="1"/>
</dbReference>
<dbReference type="PANTHER" id="PTHR43547:SF2">
    <property type="entry name" value="HYBRID SIGNAL TRANSDUCTION HISTIDINE KINASE C"/>
    <property type="match status" value="1"/>
</dbReference>
<feature type="region of interest" description="Disordered" evidence="7">
    <location>
        <begin position="376"/>
        <end position="399"/>
    </location>
</feature>
<dbReference type="SUPFAM" id="SSF47384">
    <property type="entry name" value="Homodimeric domain of signal transducing histidine kinase"/>
    <property type="match status" value="1"/>
</dbReference>
<evidence type="ECO:0000256" key="5">
    <source>
        <dbReference type="ARBA" id="ARBA00023012"/>
    </source>
</evidence>
<dbReference type="EC" id="2.7.13.3" evidence="2"/>
<dbReference type="PROSITE" id="PS50109">
    <property type="entry name" value="HIS_KIN"/>
    <property type="match status" value="1"/>
</dbReference>
<evidence type="ECO:0000256" key="3">
    <source>
        <dbReference type="ARBA" id="ARBA00022553"/>
    </source>
</evidence>
<dbReference type="Gene3D" id="3.30.565.10">
    <property type="entry name" value="Histidine kinase-like ATPase, C-terminal domain"/>
    <property type="match status" value="1"/>
</dbReference>
<keyword evidence="3 6" id="KW-0597">Phosphoprotein</keyword>
<organism evidence="10 11">
    <name type="scientific">Synechocystis salina LEGE 00031</name>
    <dbReference type="NCBI Taxonomy" id="1828736"/>
    <lineage>
        <taxon>Bacteria</taxon>
        <taxon>Bacillati</taxon>
        <taxon>Cyanobacteriota</taxon>
        <taxon>Cyanophyceae</taxon>
        <taxon>Synechococcales</taxon>
        <taxon>Merismopediaceae</taxon>
        <taxon>Synechocystis</taxon>
    </lineage>
</organism>
<evidence type="ECO:0000313" key="10">
    <source>
        <dbReference type="EMBL" id="MBE9254098.1"/>
    </source>
</evidence>
<dbReference type="InterPro" id="IPR036890">
    <property type="entry name" value="HATPase_C_sf"/>
</dbReference>
<dbReference type="PANTHER" id="PTHR43547">
    <property type="entry name" value="TWO-COMPONENT HISTIDINE KINASE"/>
    <property type="match status" value="1"/>
</dbReference>
<dbReference type="SUPFAM" id="SSF52172">
    <property type="entry name" value="CheY-like"/>
    <property type="match status" value="1"/>
</dbReference>
<dbReference type="RefSeq" id="WP_194019772.1">
    <property type="nucleotide sequence ID" value="NZ_JADEVV010000023.1"/>
</dbReference>
<dbReference type="InterPro" id="IPR004358">
    <property type="entry name" value="Sig_transdc_His_kin-like_C"/>
</dbReference>
<proteinExistence type="predicted"/>
<evidence type="ECO:0000256" key="6">
    <source>
        <dbReference type="PROSITE-ProRule" id="PRU00169"/>
    </source>
</evidence>
<feature type="domain" description="Response regulatory" evidence="9">
    <location>
        <begin position="5"/>
        <end position="121"/>
    </location>
</feature>
<accession>A0ABR9VRW4</accession>
<dbReference type="SUPFAM" id="SSF55874">
    <property type="entry name" value="ATPase domain of HSP90 chaperone/DNA topoisomerase II/histidine kinase"/>
    <property type="match status" value="1"/>
</dbReference>
<keyword evidence="11" id="KW-1185">Reference proteome</keyword>
<keyword evidence="4 10" id="KW-0418">Kinase</keyword>
<reference evidence="10 11" key="1">
    <citation type="submission" date="2020-10" db="EMBL/GenBank/DDBJ databases">
        <authorList>
            <person name="Castelo-Branco R."/>
            <person name="Eusebio N."/>
            <person name="Adriana R."/>
            <person name="Vieira A."/>
            <person name="Brugerolle De Fraissinette N."/>
            <person name="Rezende De Castro R."/>
            <person name="Schneider M.P."/>
            <person name="Vasconcelos V."/>
            <person name="Leao P.N."/>
        </authorList>
    </citation>
    <scope>NUCLEOTIDE SEQUENCE [LARGE SCALE GENOMIC DNA]</scope>
    <source>
        <strain evidence="10 11">LEGE 00031</strain>
    </source>
</reference>
<dbReference type="PRINTS" id="PR00344">
    <property type="entry name" value="BCTRLSENSOR"/>
</dbReference>
<keyword evidence="4 10" id="KW-0808">Transferase</keyword>
<dbReference type="InterPro" id="IPR036097">
    <property type="entry name" value="HisK_dim/P_sf"/>
</dbReference>
<dbReference type="Gene3D" id="1.10.287.130">
    <property type="match status" value="1"/>
</dbReference>
<dbReference type="CDD" id="cd00082">
    <property type="entry name" value="HisKA"/>
    <property type="match status" value="1"/>
</dbReference>
<feature type="domain" description="Histidine kinase" evidence="8">
    <location>
        <begin position="143"/>
        <end position="359"/>
    </location>
</feature>
<dbReference type="Gene3D" id="3.40.50.2300">
    <property type="match status" value="1"/>
</dbReference>
<dbReference type="PROSITE" id="PS50110">
    <property type="entry name" value="RESPONSE_REGULATORY"/>
    <property type="match status" value="1"/>
</dbReference>
<evidence type="ECO:0000256" key="1">
    <source>
        <dbReference type="ARBA" id="ARBA00000085"/>
    </source>
</evidence>
<dbReference type="Pfam" id="PF02518">
    <property type="entry name" value="HATPase_c"/>
    <property type="match status" value="1"/>
</dbReference>
<dbReference type="SMART" id="SM00388">
    <property type="entry name" value="HisKA"/>
    <property type="match status" value="1"/>
</dbReference>
<protein>
    <recommendedName>
        <fullName evidence="2">histidine kinase</fullName>
        <ecNumber evidence="2">2.7.13.3</ecNumber>
    </recommendedName>
</protein>
<comment type="caution">
    <text evidence="10">The sequence shown here is derived from an EMBL/GenBank/DDBJ whole genome shotgun (WGS) entry which is preliminary data.</text>
</comment>
<dbReference type="InterPro" id="IPR001789">
    <property type="entry name" value="Sig_transdc_resp-reg_receiver"/>
</dbReference>
<evidence type="ECO:0000256" key="2">
    <source>
        <dbReference type="ARBA" id="ARBA00012438"/>
    </source>
</evidence>
<evidence type="ECO:0000259" key="8">
    <source>
        <dbReference type="PROSITE" id="PS50109"/>
    </source>
</evidence>
<dbReference type="Proteomes" id="UP000658720">
    <property type="component" value="Unassembled WGS sequence"/>
</dbReference>
<comment type="catalytic activity">
    <reaction evidence="1">
        <text>ATP + protein L-histidine = ADP + protein N-phospho-L-histidine.</text>
        <dbReference type="EC" id="2.7.13.3"/>
    </reaction>
</comment>
<dbReference type="InterPro" id="IPR003594">
    <property type="entry name" value="HATPase_dom"/>
</dbReference>
<evidence type="ECO:0000259" key="9">
    <source>
        <dbReference type="PROSITE" id="PS50110"/>
    </source>
</evidence>
<dbReference type="InterPro" id="IPR005467">
    <property type="entry name" value="His_kinase_dom"/>
</dbReference>
<feature type="modified residue" description="4-aspartylphosphate" evidence="6">
    <location>
        <position position="54"/>
    </location>
</feature>
<gene>
    <name evidence="10" type="ORF">IQ217_09655</name>
</gene>
<dbReference type="InterPro" id="IPR003661">
    <property type="entry name" value="HisK_dim/P_dom"/>
</dbReference>
<evidence type="ECO:0000256" key="4">
    <source>
        <dbReference type="ARBA" id="ARBA00022777"/>
    </source>
</evidence>
<evidence type="ECO:0000313" key="11">
    <source>
        <dbReference type="Proteomes" id="UP000658720"/>
    </source>
</evidence>